<gene>
    <name evidence="2" type="ORF">CROQUDRAFT_46122</name>
</gene>
<feature type="non-terminal residue" evidence="2">
    <location>
        <position position="1"/>
    </location>
</feature>
<dbReference type="GO" id="GO:0005730">
    <property type="term" value="C:nucleolus"/>
    <property type="evidence" value="ECO:0007669"/>
    <property type="project" value="InterPro"/>
</dbReference>
<dbReference type="PANTHER" id="PTHR23216:SF1">
    <property type="entry name" value="NUCLEOLAR AND COILED-BODY PHOSPHOPROTEIN 1"/>
    <property type="match status" value="1"/>
</dbReference>
<dbReference type="AlphaFoldDB" id="A0A9P6TB18"/>
<proteinExistence type="predicted"/>
<dbReference type="GO" id="GO:0005654">
    <property type="term" value="C:nucleoplasm"/>
    <property type="evidence" value="ECO:0007669"/>
    <property type="project" value="TreeGrafter"/>
</dbReference>
<reference evidence="2" key="1">
    <citation type="submission" date="2013-11" db="EMBL/GenBank/DDBJ databases">
        <title>Genome sequence of the fusiform rust pathogen reveals effectors for host alternation and coevolution with pine.</title>
        <authorList>
            <consortium name="DOE Joint Genome Institute"/>
            <person name="Smith K."/>
            <person name="Pendleton A."/>
            <person name="Kubisiak T."/>
            <person name="Anderson C."/>
            <person name="Salamov A."/>
            <person name="Aerts A."/>
            <person name="Riley R."/>
            <person name="Clum A."/>
            <person name="Lindquist E."/>
            <person name="Ence D."/>
            <person name="Campbell M."/>
            <person name="Kronenberg Z."/>
            <person name="Feau N."/>
            <person name="Dhillon B."/>
            <person name="Hamelin R."/>
            <person name="Burleigh J."/>
            <person name="Smith J."/>
            <person name="Yandell M."/>
            <person name="Nelson C."/>
            <person name="Grigoriev I."/>
            <person name="Davis J."/>
        </authorList>
    </citation>
    <scope>NUCLEOTIDE SEQUENCE</scope>
    <source>
        <strain evidence="2">G11</strain>
    </source>
</reference>
<dbReference type="InterPro" id="IPR039191">
    <property type="entry name" value="Nopp140-like"/>
</dbReference>
<dbReference type="PANTHER" id="PTHR23216">
    <property type="entry name" value="NUCLEOLAR AND COILED-BODY PHOSPHOPROTEIN 1"/>
    <property type="match status" value="1"/>
</dbReference>
<sequence length="86" mass="9610">NRFDSGQKKSNAPFRRVRAEEIQVDQRVADNGFLAKGGAEGSYGHKAHMDLIVTRGKAFTKEKNKKKRGSYRGGIIDTTSHSIKFN</sequence>
<evidence type="ECO:0000313" key="2">
    <source>
        <dbReference type="EMBL" id="KAG0145195.1"/>
    </source>
</evidence>
<dbReference type="Pfam" id="PF05022">
    <property type="entry name" value="SRP40_C"/>
    <property type="match status" value="1"/>
</dbReference>
<organism evidence="2 3">
    <name type="scientific">Cronartium quercuum f. sp. fusiforme G11</name>
    <dbReference type="NCBI Taxonomy" id="708437"/>
    <lineage>
        <taxon>Eukaryota</taxon>
        <taxon>Fungi</taxon>
        <taxon>Dikarya</taxon>
        <taxon>Basidiomycota</taxon>
        <taxon>Pucciniomycotina</taxon>
        <taxon>Pucciniomycetes</taxon>
        <taxon>Pucciniales</taxon>
        <taxon>Coleosporiaceae</taxon>
        <taxon>Cronartium</taxon>
    </lineage>
</organism>
<dbReference type="EMBL" id="MU167281">
    <property type="protein sequence ID" value="KAG0145195.1"/>
    <property type="molecule type" value="Genomic_DNA"/>
</dbReference>
<protein>
    <recommendedName>
        <fullName evidence="1">Srp40 C-terminal domain-containing protein</fullName>
    </recommendedName>
</protein>
<keyword evidence="3" id="KW-1185">Reference proteome</keyword>
<evidence type="ECO:0000313" key="3">
    <source>
        <dbReference type="Proteomes" id="UP000886653"/>
    </source>
</evidence>
<dbReference type="Proteomes" id="UP000886653">
    <property type="component" value="Unassembled WGS sequence"/>
</dbReference>
<feature type="domain" description="Srp40 C-terminal" evidence="1">
    <location>
        <begin position="13"/>
        <end position="85"/>
    </location>
</feature>
<evidence type="ECO:0000259" key="1">
    <source>
        <dbReference type="Pfam" id="PF05022"/>
    </source>
</evidence>
<dbReference type="OrthoDB" id="5599646at2759"/>
<dbReference type="InterPro" id="IPR007718">
    <property type="entry name" value="Srp40_C"/>
</dbReference>
<accession>A0A9P6TB18</accession>
<comment type="caution">
    <text evidence="2">The sequence shown here is derived from an EMBL/GenBank/DDBJ whole genome shotgun (WGS) entry which is preliminary data.</text>
</comment>
<name>A0A9P6TB18_9BASI</name>